<feature type="domain" description="Protein kinase" evidence="12">
    <location>
        <begin position="202"/>
        <end position="475"/>
    </location>
</feature>
<evidence type="ECO:0000256" key="5">
    <source>
        <dbReference type="ARBA" id="ARBA00022729"/>
    </source>
</evidence>
<dbReference type="GO" id="GO:0007166">
    <property type="term" value="P:cell surface receptor signaling pathway"/>
    <property type="evidence" value="ECO:0007669"/>
    <property type="project" value="InterPro"/>
</dbReference>
<dbReference type="InterPro" id="IPR054000">
    <property type="entry name" value="MLKL_N"/>
</dbReference>
<dbReference type="Pfam" id="PF22215">
    <property type="entry name" value="MLKL_N"/>
    <property type="match status" value="1"/>
</dbReference>
<dbReference type="Pfam" id="PF00069">
    <property type="entry name" value="Pkinase"/>
    <property type="match status" value="1"/>
</dbReference>
<dbReference type="InterPro" id="IPR000719">
    <property type="entry name" value="Prot_kinase_dom"/>
</dbReference>
<dbReference type="Proteomes" id="UP001164776">
    <property type="component" value="Unassembled WGS sequence"/>
</dbReference>
<protein>
    <recommendedName>
        <fullName evidence="12">Protein kinase domain-containing protein</fullName>
    </recommendedName>
</protein>
<evidence type="ECO:0000256" key="9">
    <source>
        <dbReference type="ARBA" id="ARBA00022989"/>
    </source>
</evidence>
<dbReference type="GO" id="GO:0005524">
    <property type="term" value="F:ATP binding"/>
    <property type="evidence" value="ECO:0007669"/>
    <property type="project" value="UniProtKB-KW"/>
</dbReference>
<dbReference type="FunFam" id="1.10.510.10:FF:000590">
    <property type="entry name" value="PR5-like receptor kinase"/>
    <property type="match status" value="1"/>
</dbReference>
<evidence type="ECO:0000256" key="4">
    <source>
        <dbReference type="ARBA" id="ARBA00022692"/>
    </source>
</evidence>
<evidence type="ECO:0000256" key="6">
    <source>
        <dbReference type="ARBA" id="ARBA00022741"/>
    </source>
</evidence>
<keyword evidence="4" id="KW-0812">Transmembrane</keyword>
<keyword evidence="14" id="KW-1185">Reference proteome</keyword>
<dbReference type="InterPro" id="IPR036537">
    <property type="entry name" value="Adaptor_Cbl_N_dom_sf"/>
</dbReference>
<comment type="subcellular location">
    <subcellularLocation>
        <location evidence="1">Membrane</location>
        <topology evidence="1">Single-pass type I membrane protein</topology>
    </subcellularLocation>
</comment>
<dbReference type="PANTHER" id="PTHR27006">
    <property type="entry name" value="PROMASTIGOTE SURFACE ANTIGEN PROTEIN PSA"/>
    <property type="match status" value="1"/>
</dbReference>
<evidence type="ECO:0000256" key="2">
    <source>
        <dbReference type="ARBA" id="ARBA00022527"/>
    </source>
</evidence>
<dbReference type="PANTHER" id="PTHR27006:SF601">
    <property type="entry name" value="PROTEIN KINASE DOMAIN-CONTAINING PROTEIN"/>
    <property type="match status" value="1"/>
</dbReference>
<keyword evidence="7" id="KW-0418">Kinase</keyword>
<keyword evidence="2" id="KW-0723">Serine/threonine-protein kinase</keyword>
<keyword evidence="11" id="KW-0325">Glycoprotein</keyword>
<evidence type="ECO:0000256" key="3">
    <source>
        <dbReference type="ARBA" id="ARBA00022679"/>
    </source>
</evidence>
<dbReference type="Gene3D" id="3.30.200.20">
    <property type="entry name" value="Phosphorylase Kinase, domain 1"/>
    <property type="match status" value="1"/>
</dbReference>
<keyword evidence="6" id="KW-0547">Nucleotide-binding</keyword>
<dbReference type="Gene3D" id="1.10.510.10">
    <property type="entry name" value="Transferase(Phosphotransferase) domain 1"/>
    <property type="match status" value="1"/>
</dbReference>
<evidence type="ECO:0000259" key="12">
    <source>
        <dbReference type="PROSITE" id="PS50011"/>
    </source>
</evidence>
<dbReference type="SUPFAM" id="SSF56112">
    <property type="entry name" value="Protein kinase-like (PK-like)"/>
    <property type="match status" value="1"/>
</dbReference>
<dbReference type="AlphaFoldDB" id="A0A9W8CFJ3"/>
<dbReference type="PROSITE" id="PS50011">
    <property type="entry name" value="PROTEIN_KINASE_DOM"/>
    <property type="match status" value="1"/>
</dbReference>
<dbReference type="SMART" id="SM00220">
    <property type="entry name" value="S_TKc"/>
    <property type="match status" value="1"/>
</dbReference>
<feature type="non-terminal residue" evidence="13">
    <location>
        <position position="1"/>
    </location>
</feature>
<evidence type="ECO:0000256" key="1">
    <source>
        <dbReference type="ARBA" id="ARBA00004479"/>
    </source>
</evidence>
<dbReference type="Gene3D" id="1.20.930.20">
    <property type="entry name" value="Adaptor protein Cbl, N-terminal domain"/>
    <property type="match status" value="1"/>
</dbReference>
<proteinExistence type="predicted"/>
<accession>A0A9W8CFJ3</accession>
<keyword evidence="5" id="KW-0732">Signal</keyword>
<dbReference type="EMBL" id="MU629454">
    <property type="protein sequence ID" value="KAJ1256943.1"/>
    <property type="molecule type" value="Genomic_DNA"/>
</dbReference>
<comment type="caution">
    <text evidence="13">The sequence shown here is derived from an EMBL/GenBank/DDBJ whole genome shotgun (WGS) entry which is preliminary data.</text>
</comment>
<dbReference type="CDD" id="cd21037">
    <property type="entry name" value="MLKL_NTD"/>
    <property type="match status" value="1"/>
</dbReference>
<dbReference type="GO" id="GO:0016020">
    <property type="term" value="C:membrane"/>
    <property type="evidence" value="ECO:0007669"/>
    <property type="project" value="UniProtKB-SubCell"/>
</dbReference>
<keyword evidence="10" id="KW-0472">Membrane</keyword>
<dbReference type="OrthoDB" id="688481at2759"/>
<evidence type="ECO:0000313" key="14">
    <source>
        <dbReference type="Proteomes" id="UP001164776"/>
    </source>
</evidence>
<evidence type="ECO:0000256" key="11">
    <source>
        <dbReference type="ARBA" id="ARBA00023180"/>
    </source>
</evidence>
<evidence type="ECO:0000313" key="13">
    <source>
        <dbReference type="EMBL" id="KAJ1256943.1"/>
    </source>
</evidence>
<reference evidence="13 14" key="1">
    <citation type="submission" date="2022-10" db="EMBL/GenBank/DDBJ databases">
        <title>WGS assembly of Paspalum vaginatum 540-79.</title>
        <authorList>
            <person name="Sun G."/>
            <person name="Wase N."/>
            <person name="Shu S."/>
            <person name="Jenkins J."/>
            <person name="Zhou B."/>
            <person name="Torres-Rodriguez J."/>
            <person name="Chen C."/>
            <person name="Sandor L."/>
            <person name="Plott C."/>
            <person name="Yoshinga Y."/>
            <person name="Daum C."/>
            <person name="Qi P."/>
            <person name="Barry K."/>
            <person name="Lipzen A."/>
            <person name="Berry L."/>
            <person name="Pedersen C."/>
            <person name="Gottilla T."/>
            <person name="Foltz A."/>
            <person name="Yu H."/>
            <person name="O'Malley R."/>
            <person name="Zhang C."/>
            <person name="Devos K."/>
            <person name="Sigmon B."/>
            <person name="Yu B."/>
            <person name="Obata T."/>
            <person name="Schmutz J."/>
            <person name="Schnable J."/>
        </authorList>
    </citation>
    <scope>NUCLEOTIDE SEQUENCE [LARGE SCALE GENOMIC DNA]</scope>
    <source>
        <strain evidence="14">cv. 540-79</strain>
    </source>
</reference>
<dbReference type="PROSITE" id="PS00108">
    <property type="entry name" value="PROTEIN_KINASE_ST"/>
    <property type="match status" value="1"/>
</dbReference>
<organism evidence="13 14">
    <name type="scientific">Paspalum vaginatum</name>
    <name type="common">seashore paspalum</name>
    <dbReference type="NCBI Taxonomy" id="158149"/>
    <lineage>
        <taxon>Eukaryota</taxon>
        <taxon>Viridiplantae</taxon>
        <taxon>Streptophyta</taxon>
        <taxon>Embryophyta</taxon>
        <taxon>Tracheophyta</taxon>
        <taxon>Spermatophyta</taxon>
        <taxon>Magnoliopsida</taxon>
        <taxon>Liliopsida</taxon>
        <taxon>Poales</taxon>
        <taxon>Poaceae</taxon>
        <taxon>PACMAD clade</taxon>
        <taxon>Panicoideae</taxon>
        <taxon>Andropogonodae</taxon>
        <taxon>Paspaleae</taxon>
        <taxon>Paspalinae</taxon>
        <taxon>Paspalum</taxon>
    </lineage>
</organism>
<gene>
    <name evidence="13" type="ORF">BS78_K260200</name>
</gene>
<evidence type="ECO:0000256" key="10">
    <source>
        <dbReference type="ARBA" id="ARBA00023136"/>
    </source>
</evidence>
<name>A0A9W8CFJ3_9POAL</name>
<sequence>MADPVAGVEKIVKLGLAIKEAVDTVRHNEEECREIRKRVLRFSAILSQLQQTGLMNDSPALSDALEDLEESLHQALELVMACQERSTIRRLINAGDLSKQLLRVKDDILNKVMLASFAINAHTTILLLTIQAGGQPLLRQQEDTLVTETTSLNSHSTNYARSELNSERNNVLTGSQPQFAPVLAITFREFKLSELEVATNNFAPENIIGRGGHSTVYKGVLNDGNVVSIKTFLKSHVLCWARSYDIHLLISKLQNKNVVGAVGFKWKEHRLTEMEYFWVEEYMPNGSLDKIIYGMFPLLDWPTLFRIIDGVAQGMHCLHEQGIVHMDMKPSNILLDSDMNPKIVDFGISEVLDDKQVVTRANTRATRAYIAPEYLAEGTVSKKNDVYAFGITLLQTVGSIRMFKPPSECRLDEWAWTAWEGGAIERLFDSTLLDQSQLTEIKRCVEVGLLCAQRDPASRPTMADVLQMLCGPRRI</sequence>
<keyword evidence="3" id="KW-0808">Transferase</keyword>
<dbReference type="InterPro" id="IPR011009">
    <property type="entry name" value="Kinase-like_dom_sf"/>
</dbReference>
<dbReference type="GO" id="GO:0004674">
    <property type="term" value="F:protein serine/threonine kinase activity"/>
    <property type="evidence" value="ECO:0007669"/>
    <property type="project" value="UniProtKB-KW"/>
</dbReference>
<dbReference type="InterPro" id="IPR059179">
    <property type="entry name" value="MLKL-like_MCAfunc"/>
</dbReference>
<keyword evidence="9" id="KW-1133">Transmembrane helix</keyword>
<dbReference type="InterPro" id="IPR008271">
    <property type="entry name" value="Ser/Thr_kinase_AS"/>
</dbReference>
<evidence type="ECO:0000256" key="7">
    <source>
        <dbReference type="ARBA" id="ARBA00022777"/>
    </source>
</evidence>
<keyword evidence="8" id="KW-0067">ATP-binding</keyword>
<evidence type="ECO:0000256" key="8">
    <source>
        <dbReference type="ARBA" id="ARBA00022840"/>
    </source>
</evidence>